<keyword evidence="1" id="KW-0479">Metal-binding</keyword>
<dbReference type="RefSeq" id="WP_254571068.1">
    <property type="nucleotide sequence ID" value="NZ_CP098502.1"/>
</dbReference>
<dbReference type="SUPFAM" id="SSF49503">
    <property type="entry name" value="Cupredoxins"/>
    <property type="match status" value="1"/>
</dbReference>
<protein>
    <submittedName>
        <fullName evidence="7">Cupredoxin domain-containing protein</fullName>
    </submittedName>
</protein>
<accession>A0ABY5DZM2</accession>
<feature type="compositionally biased region" description="Low complexity" evidence="3">
    <location>
        <begin position="106"/>
        <end position="147"/>
    </location>
</feature>
<dbReference type="Proteomes" id="UP001056035">
    <property type="component" value="Chromosome"/>
</dbReference>
<evidence type="ECO:0000256" key="3">
    <source>
        <dbReference type="SAM" id="MobiDB-lite"/>
    </source>
</evidence>
<evidence type="ECO:0000256" key="1">
    <source>
        <dbReference type="ARBA" id="ARBA00022723"/>
    </source>
</evidence>
<gene>
    <name evidence="7" type="ORF">NBH00_11430</name>
    <name evidence="6" type="ORF">NBH00_23870</name>
</gene>
<keyword evidence="8" id="KW-1185">Reference proteome</keyword>
<dbReference type="Gene3D" id="2.60.40.420">
    <property type="entry name" value="Cupredoxins - blue copper proteins"/>
    <property type="match status" value="1"/>
</dbReference>
<evidence type="ECO:0000313" key="8">
    <source>
        <dbReference type="Proteomes" id="UP001056035"/>
    </source>
</evidence>
<proteinExistence type="predicted"/>
<name>A0ABY5DZM2_9ACTN</name>
<sequence length="268" mass="27655">MLVVVAVLGFACAVLPALASTPTIRATSSNTWSPSTVTVTAGDTVHFSDTDDGTHNLRFDGEAAAVTPLSSSWTYDRTFASAGSFGFYCEVHPRMTGTVIVQAASTTTTSTGTTSTSTGGTTTTSTTTSPTTSTTTSGGQASTTGGSTTTGGAGATTTPSPTAGFASSPRRLRVSAHGRFRYRFRATPSSGGTFALRSVKQLRVGAVRRRVRVGPVRFIASSTGHVLAKAKLARSGLRALRRVGRIRFRVVVVLGGQTFTAHVTLLAP</sequence>
<feature type="compositionally biased region" description="Low complexity" evidence="3">
    <location>
        <begin position="155"/>
        <end position="164"/>
    </location>
</feature>
<evidence type="ECO:0000256" key="2">
    <source>
        <dbReference type="ARBA" id="ARBA00023008"/>
    </source>
</evidence>
<feature type="region of interest" description="Disordered" evidence="3">
    <location>
        <begin position="106"/>
        <end position="170"/>
    </location>
</feature>
<evidence type="ECO:0000259" key="5">
    <source>
        <dbReference type="Pfam" id="PF00127"/>
    </source>
</evidence>
<keyword evidence="2" id="KW-0186">Copper</keyword>
<dbReference type="EMBL" id="CP098502">
    <property type="protein sequence ID" value="UTI66793.1"/>
    <property type="molecule type" value="Genomic_DNA"/>
</dbReference>
<reference evidence="7 8" key="1">
    <citation type="submission" date="2022-06" db="EMBL/GenBank/DDBJ databases">
        <title>Paraconexibacter antarcticus.</title>
        <authorList>
            <person name="Kim C.S."/>
        </authorList>
    </citation>
    <scope>NUCLEOTIDE SEQUENCE [LARGE SCALE GENOMIC DNA]</scope>
    <source>
        <strain evidence="7 8">02-257</strain>
    </source>
</reference>
<organism evidence="7 8">
    <name type="scientific">Paraconexibacter antarcticus</name>
    <dbReference type="NCBI Taxonomy" id="2949664"/>
    <lineage>
        <taxon>Bacteria</taxon>
        <taxon>Bacillati</taxon>
        <taxon>Actinomycetota</taxon>
        <taxon>Thermoleophilia</taxon>
        <taxon>Solirubrobacterales</taxon>
        <taxon>Paraconexibacteraceae</taxon>
        <taxon>Paraconexibacter</taxon>
    </lineage>
</organism>
<evidence type="ECO:0000313" key="6">
    <source>
        <dbReference type="EMBL" id="UTI64363.1"/>
    </source>
</evidence>
<dbReference type="InterPro" id="IPR008972">
    <property type="entry name" value="Cupredoxin"/>
</dbReference>
<evidence type="ECO:0000313" key="7">
    <source>
        <dbReference type="EMBL" id="UTI66793.1"/>
    </source>
</evidence>
<dbReference type="EMBL" id="CP098502">
    <property type="protein sequence ID" value="UTI64363.1"/>
    <property type="molecule type" value="Genomic_DNA"/>
</dbReference>
<evidence type="ECO:0000256" key="4">
    <source>
        <dbReference type="SAM" id="SignalP"/>
    </source>
</evidence>
<feature type="signal peptide" evidence="4">
    <location>
        <begin position="1"/>
        <end position="19"/>
    </location>
</feature>
<feature type="domain" description="Blue (type 1) copper" evidence="5">
    <location>
        <begin position="31"/>
        <end position="102"/>
    </location>
</feature>
<keyword evidence="4" id="KW-0732">Signal</keyword>
<dbReference type="Pfam" id="PF00127">
    <property type="entry name" value="Copper-bind"/>
    <property type="match status" value="1"/>
</dbReference>
<feature type="chain" id="PRO_5045034163" evidence="4">
    <location>
        <begin position="20"/>
        <end position="268"/>
    </location>
</feature>
<dbReference type="InterPro" id="IPR000923">
    <property type="entry name" value="BlueCu_1"/>
</dbReference>